<dbReference type="SMART" id="SM01121">
    <property type="entry name" value="Dak1_2"/>
    <property type="match status" value="1"/>
</dbReference>
<name>A0A0K2SK25_LIMPI</name>
<dbReference type="Pfam" id="PF21645">
    <property type="entry name" value="FakA-like_M"/>
    <property type="match status" value="1"/>
</dbReference>
<dbReference type="PANTHER" id="PTHR33434">
    <property type="entry name" value="DEGV DOMAIN-CONTAINING PROTEIN DR_1986-RELATED"/>
    <property type="match status" value="1"/>
</dbReference>
<dbReference type="RefSeq" id="WP_068136319.1">
    <property type="nucleotide sequence ID" value="NZ_AP014924.1"/>
</dbReference>
<accession>A0A0K2SK25</accession>
<dbReference type="Pfam" id="PF02734">
    <property type="entry name" value="Dak2"/>
    <property type="match status" value="1"/>
</dbReference>
<dbReference type="InterPro" id="IPR036117">
    <property type="entry name" value="DhaL_dom_sf"/>
</dbReference>
<dbReference type="SUPFAM" id="SSF101473">
    <property type="entry name" value="DhaL-like"/>
    <property type="match status" value="1"/>
</dbReference>
<dbReference type="PROSITE" id="PS51480">
    <property type="entry name" value="DHAL"/>
    <property type="match status" value="1"/>
</dbReference>
<evidence type="ECO:0000313" key="4">
    <source>
        <dbReference type="Proteomes" id="UP000065807"/>
    </source>
</evidence>
<dbReference type="InterPro" id="IPR004007">
    <property type="entry name" value="DhaL_dom"/>
</dbReference>
<dbReference type="InterPro" id="IPR050270">
    <property type="entry name" value="DegV_domain_contain"/>
</dbReference>
<dbReference type="PANTHER" id="PTHR33434:SF4">
    <property type="entry name" value="PHOSPHATASE PROTEIN"/>
    <property type="match status" value="1"/>
</dbReference>
<dbReference type="Pfam" id="PF13684">
    <property type="entry name" value="FakA-like_C"/>
    <property type="match status" value="1"/>
</dbReference>
<dbReference type="PATRIC" id="fig|1555112.3.peg.1637"/>
<reference evidence="4" key="2">
    <citation type="journal article" date="2016" name="Int. J. Syst. Evol. Microbiol.">
        <title>Complete genome sequence and cell structure of Limnochorda pilosa, a Gram-negative spore-former within the phylum Firmicutes.</title>
        <authorList>
            <person name="Watanabe M."/>
            <person name="Kojima H."/>
            <person name="Fukui M."/>
        </authorList>
    </citation>
    <scope>NUCLEOTIDE SEQUENCE [LARGE SCALE GENOMIC DNA]</scope>
    <source>
        <strain evidence="4">HC45</strain>
    </source>
</reference>
<feature type="region of interest" description="Disordered" evidence="1">
    <location>
        <begin position="317"/>
        <end position="350"/>
    </location>
</feature>
<proteinExistence type="predicted"/>
<dbReference type="OrthoDB" id="9760324at2"/>
<dbReference type="GO" id="GO:0004371">
    <property type="term" value="F:glycerone kinase activity"/>
    <property type="evidence" value="ECO:0007669"/>
    <property type="project" value="InterPro"/>
</dbReference>
<feature type="domain" description="DhaL" evidence="2">
    <location>
        <begin position="9"/>
        <end position="201"/>
    </location>
</feature>
<dbReference type="SMART" id="SM01120">
    <property type="entry name" value="Dak2"/>
    <property type="match status" value="1"/>
</dbReference>
<dbReference type="InterPro" id="IPR048394">
    <property type="entry name" value="FakA-like_M"/>
</dbReference>
<dbReference type="STRING" id="1555112.LIP_1604"/>
<dbReference type="InterPro" id="IPR033470">
    <property type="entry name" value="FakA-like_C"/>
</dbReference>
<protein>
    <recommendedName>
        <fullName evidence="2">DhaL domain-containing protein</fullName>
    </recommendedName>
</protein>
<gene>
    <name evidence="3" type="ORF">LIP_1604</name>
</gene>
<evidence type="ECO:0000256" key="1">
    <source>
        <dbReference type="SAM" id="MobiDB-lite"/>
    </source>
</evidence>
<reference evidence="4" key="1">
    <citation type="submission" date="2015-07" db="EMBL/GenBank/DDBJ databases">
        <title>Complete genome sequence and phylogenetic analysis of Limnochorda pilosa.</title>
        <authorList>
            <person name="Watanabe M."/>
            <person name="Kojima H."/>
            <person name="Fukui M."/>
        </authorList>
    </citation>
    <scope>NUCLEOTIDE SEQUENCE [LARGE SCALE GENOMIC DNA]</scope>
    <source>
        <strain evidence="4">HC45</strain>
    </source>
</reference>
<keyword evidence="4" id="KW-1185">Reference proteome</keyword>
<evidence type="ECO:0000259" key="2">
    <source>
        <dbReference type="PROSITE" id="PS51480"/>
    </source>
</evidence>
<dbReference type="AlphaFoldDB" id="A0A0K2SK25"/>
<organism evidence="3 4">
    <name type="scientific">Limnochorda pilosa</name>
    <dbReference type="NCBI Taxonomy" id="1555112"/>
    <lineage>
        <taxon>Bacteria</taxon>
        <taxon>Bacillati</taxon>
        <taxon>Bacillota</taxon>
        <taxon>Limnochordia</taxon>
        <taxon>Limnochordales</taxon>
        <taxon>Limnochordaceae</taxon>
        <taxon>Limnochorda</taxon>
    </lineage>
</organism>
<dbReference type="Gene3D" id="1.25.40.340">
    <property type="match status" value="1"/>
</dbReference>
<sequence length="575" mass="60731">MKVTRLTGSLLRRIMHEAARRLELAREEINALNVFPVPDGDTGTNMLLTLQAALAEMERVTEENPRRVAQAVARGALMGARGNSGVILSQILRGFSKGFERPGDLGPERVAQALMEAAQTAYRAVIRPVEGTILSVARAAGREAIRAAGATDHLAPVLQVAAEAARQALARTPDQLAVLKEAGVVDAGGRGYVVILEAAEAVLGGDAPAKAPAAPAAGAPASAARAFEQSVSEMHAGGIVETEVEKGYCTEFIVRGQGAPLDALRARMEELGDSVLVVGEPELVKVHVHTEHPGQALEFALRYGELLNVSVGNMREQNREAARKRQASGVPAPVGANGAAPAGGPAPGATAPVKEPAALLQAVAVAAGEGLVEIFRSLGAGRVVVGGQSMNPSTQEILDAVESLPAENVAILPNNRNVIFTANQVTELTARHVHVIPTRSLPQGLAAMLAYEPGRSVQENLEAMRRASEQVRTGEVTYAVRDSQNNGVKVKKGDVIGLVEGELVAAGPDRTAVVMDLLGRMVAEGSEVISLYHGEDVSEEEAESLRRQVEERYPELSVELYPGRQPLYYYILSVE</sequence>
<dbReference type="GO" id="GO:0006071">
    <property type="term" value="P:glycerol metabolic process"/>
    <property type="evidence" value="ECO:0007669"/>
    <property type="project" value="InterPro"/>
</dbReference>
<dbReference type="KEGG" id="lpil:LIP_1604"/>
<feature type="compositionally biased region" description="Low complexity" evidence="1">
    <location>
        <begin position="327"/>
        <end position="350"/>
    </location>
</feature>
<dbReference type="NCBIfam" id="TIGR03599">
    <property type="entry name" value="YloV"/>
    <property type="match status" value="1"/>
</dbReference>
<dbReference type="InterPro" id="IPR019986">
    <property type="entry name" value="YloV-like"/>
</dbReference>
<evidence type="ECO:0000313" key="3">
    <source>
        <dbReference type="EMBL" id="BAS27450.1"/>
    </source>
</evidence>
<dbReference type="EMBL" id="AP014924">
    <property type="protein sequence ID" value="BAS27450.1"/>
    <property type="molecule type" value="Genomic_DNA"/>
</dbReference>
<dbReference type="Proteomes" id="UP000065807">
    <property type="component" value="Chromosome"/>
</dbReference>